<evidence type="ECO:0000256" key="5">
    <source>
        <dbReference type="ARBA" id="ARBA00023163"/>
    </source>
</evidence>
<comment type="similarity">
    <text evidence="1">Belongs to the sigma-70 factor family. ECF subfamily.</text>
</comment>
<keyword evidence="2" id="KW-0805">Transcription regulation</keyword>
<dbReference type="EMBL" id="BAAARY010000002">
    <property type="protein sequence ID" value="GAA2514600.1"/>
    <property type="molecule type" value="Genomic_DNA"/>
</dbReference>
<reference evidence="8" key="1">
    <citation type="journal article" date="2019" name="Int. J. Syst. Evol. Microbiol.">
        <title>The Global Catalogue of Microorganisms (GCM) 10K type strain sequencing project: providing services to taxonomists for standard genome sequencing and annotation.</title>
        <authorList>
            <consortium name="The Broad Institute Genomics Platform"/>
            <consortium name="The Broad Institute Genome Sequencing Center for Infectious Disease"/>
            <person name="Wu L."/>
            <person name="Ma J."/>
        </authorList>
    </citation>
    <scope>NUCLEOTIDE SEQUENCE [LARGE SCALE GENOMIC DNA]</scope>
    <source>
        <strain evidence="8">JCM 3367</strain>
    </source>
</reference>
<evidence type="ECO:0000313" key="7">
    <source>
        <dbReference type="EMBL" id="GAA2514600.1"/>
    </source>
</evidence>
<evidence type="ECO:0000256" key="2">
    <source>
        <dbReference type="ARBA" id="ARBA00023015"/>
    </source>
</evidence>
<dbReference type="Gene3D" id="1.10.10.10">
    <property type="entry name" value="Winged helix-like DNA-binding domain superfamily/Winged helix DNA-binding domain"/>
    <property type="match status" value="1"/>
</dbReference>
<evidence type="ECO:0000259" key="6">
    <source>
        <dbReference type="Pfam" id="PF04542"/>
    </source>
</evidence>
<feature type="domain" description="RNA polymerase sigma-70 region 2" evidence="6">
    <location>
        <begin position="38"/>
        <end position="103"/>
    </location>
</feature>
<evidence type="ECO:0000256" key="3">
    <source>
        <dbReference type="ARBA" id="ARBA00023082"/>
    </source>
</evidence>
<keyword evidence="4" id="KW-0238">DNA-binding</keyword>
<dbReference type="InterPro" id="IPR013325">
    <property type="entry name" value="RNA_pol_sigma_r2"/>
</dbReference>
<dbReference type="InterPro" id="IPR014284">
    <property type="entry name" value="RNA_pol_sigma-70_dom"/>
</dbReference>
<dbReference type="InterPro" id="IPR036388">
    <property type="entry name" value="WH-like_DNA-bd_sf"/>
</dbReference>
<dbReference type="InterPro" id="IPR013324">
    <property type="entry name" value="RNA_pol_sigma_r3/r4-like"/>
</dbReference>
<dbReference type="Pfam" id="PF04542">
    <property type="entry name" value="Sigma70_r2"/>
    <property type="match status" value="1"/>
</dbReference>
<keyword evidence="8" id="KW-1185">Reference proteome</keyword>
<evidence type="ECO:0000256" key="4">
    <source>
        <dbReference type="ARBA" id="ARBA00023125"/>
    </source>
</evidence>
<dbReference type="PANTHER" id="PTHR43133">
    <property type="entry name" value="RNA POLYMERASE ECF-TYPE SIGMA FACTO"/>
    <property type="match status" value="1"/>
</dbReference>
<sequence length="205" mass="22697">MVSAVKAQDMEAPVDLADSQAEMLAAAAAGDAETWSLLIKTYSPMVQSLTFQYCLNRADAPDVTQTVWLRLWENASAIREPAALTSWIGRTTRNLCLRARRQDAYVRPVAPEHFIGVRQLQVGDPTEAVDDASAAAHRRRALRRALDDLGPRCRQLMALLMSESRPSYREIAAELDIPVGSIGPTRQRCLERLRQSVVHAMATQG</sequence>
<proteinExistence type="inferred from homology"/>
<evidence type="ECO:0000313" key="8">
    <source>
        <dbReference type="Proteomes" id="UP001499978"/>
    </source>
</evidence>
<accession>A0ABP6AIQ9</accession>
<comment type="caution">
    <text evidence="7">The sequence shown here is derived from an EMBL/GenBank/DDBJ whole genome shotgun (WGS) entry which is preliminary data.</text>
</comment>
<organism evidence="7 8">
    <name type="scientific">Pilimelia columellifera subsp. columellifera</name>
    <dbReference type="NCBI Taxonomy" id="706583"/>
    <lineage>
        <taxon>Bacteria</taxon>
        <taxon>Bacillati</taxon>
        <taxon>Actinomycetota</taxon>
        <taxon>Actinomycetes</taxon>
        <taxon>Micromonosporales</taxon>
        <taxon>Micromonosporaceae</taxon>
        <taxon>Pilimelia</taxon>
    </lineage>
</organism>
<dbReference type="SUPFAM" id="SSF88659">
    <property type="entry name" value="Sigma3 and sigma4 domains of RNA polymerase sigma factors"/>
    <property type="match status" value="1"/>
</dbReference>
<dbReference type="InterPro" id="IPR007627">
    <property type="entry name" value="RNA_pol_sigma70_r2"/>
</dbReference>
<dbReference type="Proteomes" id="UP001499978">
    <property type="component" value="Unassembled WGS sequence"/>
</dbReference>
<dbReference type="Gene3D" id="1.10.1740.10">
    <property type="match status" value="1"/>
</dbReference>
<keyword evidence="3" id="KW-0731">Sigma factor</keyword>
<dbReference type="PANTHER" id="PTHR43133:SF8">
    <property type="entry name" value="RNA POLYMERASE SIGMA FACTOR HI_1459-RELATED"/>
    <property type="match status" value="1"/>
</dbReference>
<dbReference type="InterPro" id="IPR039425">
    <property type="entry name" value="RNA_pol_sigma-70-like"/>
</dbReference>
<evidence type="ECO:0000256" key="1">
    <source>
        <dbReference type="ARBA" id="ARBA00010641"/>
    </source>
</evidence>
<dbReference type="NCBIfam" id="TIGR02937">
    <property type="entry name" value="sigma70-ECF"/>
    <property type="match status" value="1"/>
</dbReference>
<gene>
    <name evidence="7" type="ORF">GCM10010201_08490</name>
</gene>
<protein>
    <submittedName>
        <fullName evidence="7">Sigma-70 family RNA polymerase sigma factor</fullName>
    </submittedName>
</protein>
<keyword evidence="5" id="KW-0804">Transcription</keyword>
<dbReference type="SUPFAM" id="SSF88946">
    <property type="entry name" value="Sigma2 domain of RNA polymerase sigma factors"/>
    <property type="match status" value="1"/>
</dbReference>
<name>A0ABP6AIQ9_9ACTN</name>